<comment type="caution">
    <text evidence="1">The sequence shown here is derived from an EMBL/GenBank/DDBJ whole genome shotgun (WGS) entry which is preliminary data.</text>
</comment>
<dbReference type="EMBL" id="JAYXHS010000003">
    <property type="protein sequence ID" value="MEC5387311.1"/>
    <property type="molecule type" value="Genomic_DNA"/>
</dbReference>
<dbReference type="RefSeq" id="WP_327600286.1">
    <property type="nucleotide sequence ID" value="NZ_JAYXHS010000003.1"/>
</dbReference>
<gene>
    <name evidence="1" type="ORF">VVD49_16395</name>
</gene>
<proteinExistence type="predicted"/>
<evidence type="ECO:0000313" key="1">
    <source>
        <dbReference type="EMBL" id="MEC5387311.1"/>
    </source>
</evidence>
<name>A0ABU6K7A3_9RHOO</name>
<accession>A0ABU6K7A3</accession>
<dbReference type="Proteomes" id="UP001331561">
    <property type="component" value="Unassembled WGS sequence"/>
</dbReference>
<reference evidence="1 2" key="1">
    <citation type="submission" date="2024-01" db="EMBL/GenBank/DDBJ databases">
        <title>Uliginosibacterium soil sp. nov.</title>
        <authorList>
            <person name="Lv Y."/>
        </authorList>
    </citation>
    <scope>NUCLEOTIDE SEQUENCE [LARGE SCALE GENOMIC DNA]</scope>
    <source>
        <strain evidence="1 2">H3</strain>
    </source>
</reference>
<organism evidence="1 2">
    <name type="scientific">Uliginosibacterium silvisoli</name>
    <dbReference type="NCBI Taxonomy" id="3114758"/>
    <lineage>
        <taxon>Bacteria</taxon>
        <taxon>Pseudomonadati</taxon>
        <taxon>Pseudomonadota</taxon>
        <taxon>Betaproteobacteria</taxon>
        <taxon>Rhodocyclales</taxon>
        <taxon>Zoogloeaceae</taxon>
        <taxon>Uliginosibacterium</taxon>
    </lineage>
</organism>
<evidence type="ECO:0000313" key="2">
    <source>
        <dbReference type="Proteomes" id="UP001331561"/>
    </source>
</evidence>
<sequence length="110" mass="12548">MLNVTRLLTGQNQISIARLWRCLYVHAIRDWRCFGKEAPLLSDVAYQKTSHNWWYEALGHPMGKRPGAFTPEIDAFFHSGSSAGRILAMIVLLEKDHSWAVGYCSKRALN</sequence>
<protein>
    <recommendedName>
        <fullName evidence="3">Transposase</fullName>
    </recommendedName>
</protein>
<keyword evidence="2" id="KW-1185">Reference proteome</keyword>
<evidence type="ECO:0008006" key="3">
    <source>
        <dbReference type="Google" id="ProtNLM"/>
    </source>
</evidence>